<dbReference type="InterPro" id="IPR004713">
    <property type="entry name" value="CaH_exchang"/>
</dbReference>
<dbReference type="Pfam" id="PF01699">
    <property type="entry name" value="Na_Ca_ex"/>
    <property type="match status" value="2"/>
</dbReference>
<evidence type="ECO:0000256" key="7">
    <source>
        <dbReference type="ARBA" id="ARBA00023136"/>
    </source>
</evidence>
<dbReference type="GO" id="GO:0000329">
    <property type="term" value="C:fungal-type vacuole membrane"/>
    <property type="evidence" value="ECO:0007669"/>
    <property type="project" value="TreeGrafter"/>
</dbReference>
<keyword evidence="12" id="KW-1185">Reference proteome</keyword>
<keyword evidence="7 9" id="KW-0472">Membrane</keyword>
<protein>
    <recommendedName>
        <fullName evidence="10">Sodium/calcium exchanger membrane region domain-containing protein</fullName>
    </recommendedName>
</protein>
<evidence type="ECO:0000259" key="10">
    <source>
        <dbReference type="Pfam" id="PF01699"/>
    </source>
</evidence>
<sequence length="527" mass="58953">MSVKIVDSSGTSAAPRQRNKNLKALDEEEGGMDQKDVNRLSPMPRSAGVESSQSRRARLYNGIQEITVSLDQGFQENKEELVKFWDQFTRKGKPKVGVVQSLKALFWSSWLNIFLLVIPIAWVSHFKEGWSDKLTFVLCFFAIVPLERLFDYGGEQMSFYLGKELGDLVVVTLNNAVEATLAIILLLKCELILLKSTIVGVVILHLLLVPGTAFVIGGARVIQQDLHPHLTQLNHSLLTLGVLTLLIPAAFFAAIDTQFTLSPGEEPTSIVTDPIRGNFLRMSRGLAIVLLIVYIGSRIYLHNPPGEENALSLANAPLAPEAFKEHVQKFKDEDPEVNQYVCIAMLCICIALMAATAEFLVESIEFVREEAGIQIEWFGLILLPFVSFAADGVVAVVYFVRYMFRHFFREPTPPTTLAKGEAIDLSIQFTLFWMPLLVLIGWWKNRPLNLLFETFEVAILIGACFLVNYVTADSKTNWAEGMTMVAFYVMIAICSWFYTGEEEVRLLSYCGLVSDTIAQALNHTLPE</sequence>
<feature type="transmembrane region" description="Helical" evidence="9">
    <location>
        <begin position="377"/>
        <end position="404"/>
    </location>
</feature>
<feature type="transmembrane region" description="Helical" evidence="9">
    <location>
        <begin position="282"/>
        <end position="301"/>
    </location>
</feature>
<dbReference type="GO" id="GO:0012505">
    <property type="term" value="C:endomembrane system"/>
    <property type="evidence" value="ECO:0007669"/>
    <property type="project" value="UniProtKB-SubCell"/>
</dbReference>
<reference evidence="11 12" key="1">
    <citation type="submission" date="2019-12" db="EMBL/GenBank/DDBJ databases">
        <authorList>
            <person name="Floudas D."/>
            <person name="Bentzer J."/>
            <person name="Ahren D."/>
            <person name="Johansson T."/>
            <person name="Persson P."/>
            <person name="Tunlid A."/>
        </authorList>
    </citation>
    <scope>NUCLEOTIDE SEQUENCE [LARGE SCALE GENOMIC DNA]</scope>
    <source>
        <strain evidence="11 12">CBS 102.39</strain>
    </source>
</reference>
<dbReference type="GO" id="GO:0006874">
    <property type="term" value="P:intracellular calcium ion homeostasis"/>
    <property type="evidence" value="ECO:0007669"/>
    <property type="project" value="TreeGrafter"/>
</dbReference>
<feature type="transmembrane region" description="Helical" evidence="9">
    <location>
        <begin position="165"/>
        <end position="186"/>
    </location>
</feature>
<evidence type="ECO:0000256" key="2">
    <source>
        <dbReference type="ARBA" id="ARBA00008170"/>
    </source>
</evidence>
<evidence type="ECO:0000256" key="1">
    <source>
        <dbReference type="ARBA" id="ARBA00004127"/>
    </source>
</evidence>
<dbReference type="GO" id="GO:0015369">
    <property type="term" value="F:calcium:proton antiporter activity"/>
    <property type="evidence" value="ECO:0007669"/>
    <property type="project" value="TreeGrafter"/>
</dbReference>
<feature type="domain" description="Sodium/calcium exchanger membrane region" evidence="10">
    <location>
        <begin position="343"/>
        <end position="496"/>
    </location>
</feature>
<evidence type="ECO:0000256" key="8">
    <source>
        <dbReference type="SAM" id="MobiDB-lite"/>
    </source>
</evidence>
<organism evidence="11 12">
    <name type="scientific">Agrocybe pediades</name>
    <dbReference type="NCBI Taxonomy" id="84607"/>
    <lineage>
        <taxon>Eukaryota</taxon>
        <taxon>Fungi</taxon>
        <taxon>Dikarya</taxon>
        <taxon>Basidiomycota</taxon>
        <taxon>Agaricomycotina</taxon>
        <taxon>Agaricomycetes</taxon>
        <taxon>Agaricomycetidae</taxon>
        <taxon>Agaricales</taxon>
        <taxon>Agaricineae</taxon>
        <taxon>Strophariaceae</taxon>
        <taxon>Agrocybe</taxon>
    </lineage>
</organism>
<feature type="transmembrane region" description="Helical" evidence="9">
    <location>
        <begin position="425"/>
        <end position="444"/>
    </location>
</feature>
<dbReference type="Proteomes" id="UP000521872">
    <property type="component" value="Unassembled WGS sequence"/>
</dbReference>
<feature type="transmembrane region" description="Helical" evidence="9">
    <location>
        <begin position="337"/>
        <end position="357"/>
    </location>
</feature>
<gene>
    <name evidence="11" type="ORF">D9613_005409</name>
</gene>
<dbReference type="AlphaFoldDB" id="A0A8H4QYJ7"/>
<comment type="caution">
    <text evidence="11">The sequence shown here is derived from an EMBL/GenBank/DDBJ whole genome shotgun (WGS) entry which is preliminary data.</text>
</comment>
<dbReference type="InterPro" id="IPR004837">
    <property type="entry name" value="NaCa_Exmemb"/>
</dbReference>
<keyword evidence="3" id="KW-0813">Transport</keyword>
<evidence type="ECO:0000313" key="12">
    <source>
        <dbReference type="Proteomes" id="UP000521872"/>
    </source>
</evidence>
<feature type="transmembrane region" description="Helical" evidence="9">
    <location>
        <begin position="237"/>
        <end position="255"/>
    </location>
</feature>
<feature type="transmembrane region" description="Helical" evidence="9">
    <location>
        <begin position="482"/>
        <end position="499"/>
    </location>
</feature>
<dbReference type="InterPro" id="IPR044880">
    <property type="entry name" value="NCX_ion-bd_dom_sf"/>
</dbReference>
<evidence type="ECO:0000256" key="3">
    <source>
        <dbReference type="ARBA" id="ARBA00022448"/>
    </source>
</evidence>
<feature type="transmembrane region" description="Helical" evidence="9">
    <location>
        <begin position="104"/>
        <end position="122"/>
    </location>
</feature>
<dbReference type="PANTHER" id="PTHR31503">
    <property type="entry name" value="VACUOLAR CALCIUM ION TRANSPORTER"/>
    <property type="match status" value="1"/>
</dbReference>
<feature type="region of interest" description="Disordered" evidence="8">
    <location>
        <begin position="1"/>
        <end position="54"/>
    </location>
</feature>
<comment type="similarity">
    <text evidence="2">Belongs to the Ca(2+):cation antiporter (CaCA) (TC 2.A.19) family.</text>
</comment>
<accession>A0A8H4QYJ7</accession>
<feature type="transmembrane region" description="Helical" evidence="9">
    <location>
        <begin position="192"/>
        <end position="216"/>
    </location>
</feature>
<evidence type="ECO:0000256" key="4">
    <source>
        <dbReference type="ARBA" id="ARBA00022692"/>
    </source>
</evidence>
<evidence type="ECO:0000256" key="6">
    <source>
        <dbReference type="ARBA" id="ARBA00023065"/>
    </source>
</evidence>
<name>A0A8H4QYJ7_9AGAR</name>
<feature type="transmembrane region" description="Helical" evidence="9">
    <location>
        <begin position="450"/>
        <end position="470"/>
    </location>
</feature>
<dbReference type="EMBL" id="JAACJL010000016">
    <property type="protein sequence ID" value="KAF4619984.1"/>
    <property type="molecule type" value="Genomic_DNA"/>
</dbReference>
<dbReference type="PANTHER" id="PTHR31503:SF20">
    <property type="entry name" value="CA(2+)_H(+) EXCHANGER, PUTATIVE (EUROFUNG)-RELATED"/>
    <property type="match status" value="1"/>
</dbReference>
<proteinExistence type="inferred from homology"/>
<evidence type="ECO:0000256" key="5">
    <source>
        <dbReference type="ARBA" id="ARBA00022989"/>
    </source>
</evidence>
<evidence type="ECO:0000313" key="11">
    <source>
        <dbReference type="EMBL" id="KAF4619984.1"/>
    </source>
</evidence>
<evidence type="ECO:0000256" key="9">
    <source>
        <dbReference type="SAM" id="Phobius"/>
    </source>
</evidence>
<dbReference type="Gene3D" id="1.20.1420.30">
    <property type="entry name" value="NCX, central ion-binding region"/>
    <property type="match status" value="1"/>
</dbReference>
<comment type="subcellular location">
    <subcellularLocation>
        <location evidence="1">Endomembrane system</location>
        <topology evidence="1">Multi-pass membrane protein</topology>
    </subcellularLocation>
</comment>
<keyword evidence="6" id="KW-0406">Ion transport</keyword>
<feature type="domain" description="Sodium/calcium exchanger membrane region" evidence="10">
    <location>
        <begin position="134"/>
        <end position="296"/>
    </location>
</feature>
<keyword evidence="4 9" id="KW-0812">Transmembrane</keyword>
<keyword evidence="5 9" id="KW-1133">Transmembrane helix</keyword>